<dbReference type="AlphaFoldDB" id="A0A3P7NNW0"/>
<evidence type="ECO:0000313" key="3">
    <source>
        <dbReference type="Proteomes" id="UP000281553"/>
    </source>
</evidence>
<keyword evidence="3" id="KW-1185">Reference proteome</keyword>
<protein>
    <submittedName>
        <fullName evidence="2">Uncharacterized protein</fullName>
    </submittedName>
</protein>
<feature type="compositionally biased region" description="Basic and acidic residues" evidence="1">
    <location>
        <begin position="1"/>
        <end position="15"/>
    </location>
</feature>
<organism evidence="2 3">
    <name type="scientific">Dibothriocephalus latus</name>
    <name type="common">Fish tapeworm</name>
    <name type="synonym">Diphyllobothrium latum</name>
    <dbReference type="NCBI Taxonomy" id="60516"/>
    <lineage>
        <taxon>Eukaryota</taxon>
        <taxon>Metazoa</taxon>
        <taxon>Spiralia</taxon>
        <taxon>Lophotrochozoa</taxon>
        <taxon>Platyhelminthes</taxon>
        <taxon>Cestoda</taxon>
        <taxon>Eucestoda</taxon>
        <taxon>Diphyllobothriidea</taxon>
        <taxon>Diphyllobothriidae</taxon>
        <taxon>Dibothriocephalus</taxon>
    </lineage>
</organism>
<evidence type="ECO:0000313" key="2">
    <source>
        <dbReference type="EMBL" id="VDN44814.1"/>
    </source>
</evidence>
<evidence type="ECO:0000256" key="1">
    <source>
        <dbReference type="SAM" id="MobiDB-lite"/>
    </source>
</evidence>
<reference evidence="2 3" key="1">
    <citation type="submission" date="2018-11" db="EMBL/GenBank/DDBJ databases">
        <authorList>
            <consortium name="Pathogen Informatics"/>
        </authorList>
    </citation>
    <scope>NUCLEOTIDE SEQUENCE [LARGE SCALE GENOMIC DNA]</scope>
</reference>
<accession>A0A3P7NNW0</accession>
<sequence length="80" mass="9316">MEKATEENKRLREQLESTSSRLDTLEKEQAKRDQAKQDLRGLEETIVKELNSLTTLRRLFVQDLRNRVKKVCAALCIVLS</sequence>
<feature type="region of interest" description="Disordered" evidence="1">
    <location>
        <begin position="1"/>
        <end position="36"/>
    </location>
</feature>
<dbReference type="OrthoDB" id="3176171at2759"/>
<dbReference type="Proteomes" id="UP000281553">
    <property type="component" value="Unassembled WGS sequence"/>
</dbReference>
<dbReference type="EMBL" id="UYRU01113203">
    <property type="protein sequence ID" value="VDN44814.1"/>
    <property type="molecule type" value="Genomic_DNA"/>
</dbReference>
<gene>
    <name evidence="2" type="ORF">DILT_LOCUS19444</name>
</gene>
<proteinExistence type="predicted"/>
<name>A0A3P7NNW0_DIBLA</name>
<feature type="compositionally biased region" description="Basic and acidic residues" evidence="1">
    <location>
        <begin position="23"/>
        <end position="36"/>
    </location>
</feature>